<dbReference type="PRINTS" id="PR00080">
    <property type="entry name" value="SDRFAMILY"/>
</dbReference>
<dbReference type="SUPFAM" id="SSF51735">
    <property type="entry name" value="NAD(P)-binding Rossmann-fold domains"/>
    <property type="match status" value="1"/>
</dbReference>
<keyword evidence="6" id="KW-1185">Reference proteome</keyword>
<dbReference type="CDD" id="cd05327">
    <property type="entry name" value="retinol-DH_like_SDR_c_like"/>
    <property type="match status" value="1"/>
</dbReference>
<evidence type="ECO:0000256" key="4">
    <source>
        <dbReference type="RuleBase" id="RU000363"/>
    </source>
</evidence>
<dbReference type="Gene3D" id="3.40.50.720">
    <property type="entry name" value="NAD(P)-binding Rossmann-like Domain"/>
    <property type="match status" value="1"/>
</dbReference>
<name>A0AA38X1H6_9EURO</name>
<dbReference type="EMBL" id="JAPDRK010000017">
    <property type="protein sequence ID" value="KAJ9604982.1"/>
    <property type="molecule type" value="Genomic_DNA"/>
</dbReference>
<evidence type="ECO:0000256" key="2">
    <source>
        <dbReference type="ARBA" id="ARBA00022857"/>
    </source>
</evidence>
<dbReference type="Pfam" id="PF00106">
    <property type="entry name" value="adh_short"/>
    <property type="match status" value="1"/>
</dbReference>
<dbReference type="PANTHER" id="PTHR24320:SF282">
    <property type="entry name" value="WW DOMAIN-CONTAINING OXIDOREDUCTASE"/>
    <property type="match status" value="1"/>
</dbReference>
<gene>
    <name evidence="5" type="ORF">H2200_010371</name>
</gene>
<organism evidence="5 6">
    <name type="scientific">Cladophialophora chaetospira</name>
    <dbReference type="NCBI Taxonomy" id="386627"/>
    <lineage>
        <taxon>Eukaryota</taxon>
        <taxon>Fungi</taxon>
        <taxon>Dikarya</taxon>
        <taxon>Ascomycota</taxon>
        <taxon>Pezizomycotina</taxon>
        <taxon>Eurotiomycetes</taxon>
        <taxon>Chaetothyriomycetidae</taxon>
        <taxon>Chaetothyriales</taxon>
        <taxon>Herpotrichiellaceae</taxon>
        <taxon>Cladophialophora</taxon>
    </lineage>
</organism>
<protein>
    <recommendedName>
        <fullName evidence="7">Oxidoreductase</fullName>
    </recommendedName>
</protein>
<comment type="caution">
    <text evidence="5">The sequence shown here is derived from an EMBL/GenBank/DDBJ whole genome shotgun (WGS) entry which is preliminary data.</text>
</comment>
<keyword evidence="2" id="KW-0521">NADP</keyword>
<dbReference type="AlphaFoldDB" id="A0AA38X1H6"/>
<dbReference type="PANTHER" id="PTHR24320">
    <property type="entry name" value="RETINOL DEHYDROGENASE"/>
    <property type="match status" value="1"/>
</dbReference>
<evidence type="ECO:0000256" key="3">
    <source>
        <dbReference type="ARBA" id="ARBA00023002"/>
    </source>
</evidence>
<keyword evidence="3" id="KW-0560">Oxidoreductase</keyword>
<accession>A0AA38X1H6</accession>
<evidence type="ECO:0000313" key="5">
    <source>
        <dbReference type="EMBL" id="KAJ9604982.1"/>
    </source>
</evidence>
<evidence type="ECO:0008006" key="7">
    <source>
        <dbReference type="Google" id="ProtNLM"/>
    </source>
</evidence>
<dbReference type="InterPro" id="IPR036291">
    <property type="entry name" value="NAD(P)-bd_dom_sf"/>
</dbReference>
<reference evidence="5" key="1">
    <citation type="submission" date="2022-10" db="EMBL/GenBank/DDBJ databases">
        <title>Culturing micro-colonial fungi from biological soil crusts in the Mojave desert and describing Neophaeococcomyces mojavensis, and introducing the new genera and species Taxawa tesnikishii.</title>
        <authorList>
            <person name="Kurbessoian T."/>
            <person name="Stajich J.E."/>
        </authorList>
    </citation>
    <scope>NUCLEOTIDE SEQUENCE</scope>
    <source>
        <strain evidence="5">TK_41</strain>
    </source>
</reference>
<proteinExistence type="inferred from homology"/>
<dbReference type="InterPro" id="IPR002347">
    <property type="entry name" value="SDR_fam"/>
</dbReference>
<sequence length="320" mass="34938">MPLLASFLNPLDNTHNFEPDKHIPDLADKVIIVTGGNSGCGKETVLQLAKHNPGRIYLAARSQAKFDDAIKEISTAAPDANITFLELDLSSLASVKQAAEKVVSENSRCDLLINNAGIMAHPPGLTADGYELQFGTNHMGHALLTRLLLPTMQRTASQPDSDVRIVNVSSAGHMFVTGPGIYFDQLKTPMESTNPGVIYAQSKLANILHARELAKRYPEILTTSAHPGRVESNLANVMFDVNGFNGRFQRVFDSLAGQFTVQQGALTQLWAATWKRDEVKNGAYYVPAGKENAGSKKSRDAELAKKLWEWTESELSAKGY</sequence>
<dbReference type="PRINTS" id="PR00081">
    <property type="entry name" value="GDHRDH"/>
</dbReference>
<evidence type="ECO:0000256" key="1">
    <source>
        <dbReference type="ARBA" id="ARBA00006484"/>
    </source>
</evidence>
<evidence type="ECO:0000313" key="6">
    <source>
        <dbReference type="Proteomes" id="UP001172673"/>
    </source>
</evidence>
<dbReference type="GO" id="GO:0016491">
    <property type="term" value="F:oxidoreductase activity"/>
    <property type="evidence" value="ECO:0007669"/>
    <property type="project" value="UniProtKB-KW"/>
</dbReference>
<dbReference type="Proteomes" id="UP001172673">
    <property type="component" value="Unassembled WGS sequence"/>
</dbReference>
<comment type="similarity">
    <text evidence="1 4">Belongs to the short-chain dehydrogenases/reductases (SDR) family.</text>
</comment>